<dbReference type="EMBL" id="CP028350">
    <property type="protein sequence ID" value="AVV39775.1"/>
    <property type="molecule type" value="Genomic_DNA"/>
</dbReference>
<dbReference type="Proteomes" id="UP000241538">
    <property type="component" value="Plasmid pPV989-508"/>
</dbReference>
<organism evidence="1 2">
    <name type="scientific">Pantoea vagans</name>
    <dbReference type="NCBI Taxonomy" id="470934"/>
    <lineage>
        <taxon>Bacteria</taxon>
        <taxon>Pseudomonadati</taxon>
        <taxon>Pseudomonadota</taxon>
        <taxon>Gammaproteobacteria</taxon>
        <taxon>Enterobacterales</taxon>
        <taxon>Erwiniaceae</taxon>
        <taxon>Pantoea</taxon>
    </lineage>
</organism>
<evidence type="ECO:0000313" key="2">
    <source>
        <dbReference type="Proteomes" id="UP000241538"/>
    </source>
</evidence>
<proteinExistence type="predicted"/>
<keyword evidence="1" id="KW-0614">Plasmid</keyword>
<reference evidence="1 2" key="1">
    <citation type="journal article" date="2018" name="Int J Genomics">
        <title>Comparative Genomics Analysis of Plasmid pPV989-94 from a Clinical Isolate of Pantoea vagans PV989.</title>
        <authorList>
            <person name="Xu L."/>
            <person name="Yin M."/>
            <person name="Zhu T."/>
            <person name="Lu J."/>
            <person name="Bao Q."/>
        </authorList>
    </citation>
    <scope>NUCLEOTIDE SEQUENCE [LARGE SCALE GENOMIC DNA]</scope>
    <source>
        <strain evidence="1 2">PV989</strain>
    </source>
</reference>
<protein>
    <submittedName>
        <fullName evidence="1">Uncharacterized protein</fullName>
    </submittedName>
</protein>
<gene>
    <name evidence="1" type="ORF">C9381_21405</name>
</gene>
<accession>A0AAN1NVE5</accession>
<dbReference type="AlphaFoldDB" id="A0AAN1NVE5"/>
<sequence length="60" mass="6855">MTEIKKTTQSNQSREPLLRGQTLSVTEAIIPTGIAFIGSLIENFIAGERLHLSERMHFRW</sequence>
<geneLocation type="plasmid" evidence="2">
    <name>ppv989-508</name>
</geneLocation>
<name>A0AAN1NVE5_9GAMM</name>
<evidence type="ECO:0000313" key="1">
    <source>
        <dbReference type="EMBL" id="AVV39775.1"/>
    </source>
</evidence>